<keyword evidence="3" id="KW-1185">Reference proteome</keyword>
<dbReference type="AlphaFoldDB" id="A0AAW7YV78"/>
<feature type="domain" description="Chromosomal replication initiator protein DnaA ATPAse" evidence="1">
    <location>
        <begin position="58"/>
        <end position="88"/>
    </location>
</feature>
<dbReference type="RefSeq" id="WP_303522200.1">
    <property type="nucleotide sequence ID" value="NZ_JAUOQO010000362.1"/>
</dbReference>
<organism evidence="2 3">
    <name type="scientific">Staphylococcus pasteuri_A</name>
    <dbReference type="NCBI Taxonomy" id="3062664"/>
    <lineage>
        <taxon>Bacteria</taxon>
        <taxon>Bacillati</taxon>
        <taxon>Bacillota</taxon>
        <taxon>Bacilli</taxon>
        <taxon>Bacillales</taxon>
        <taxon>Staphylococcaceae</taxon>
        <taxon>Staphylococcus</taxon>
    </lineage>
</organism>
<evidence type="ECO:0000313" key="3">
    <source>
        <dbReference type="Proteomes" id="UP001170310"/>
    </source>
</evidence>
<dbReference type="EMBL" id="JAUOQO010000362">
    <property type="protein sequence ID" value="MDO6575219.1"/>
    <property type="molecule type" value="Genomic_DNA"/>
</dbReference>
<evidence type="ECO:0000259" key="1">
    <source>
        <dbReference type="Pfam" id="PF00308"/>
    </source>
</evidence>
<sequence>NFFREAHSDVKNVEYVIAPVVPNVDKNKPVVEEKGTQNTTQKNELPLKDHYIDLHDNLNPKYIFESFVVGSFNELAYASAQAVIKKPAVY</sequence>
<comment type="caution">
    <text evidence="2">The sequence shown here is derived from an EMBL/GenBank/DDBJ whole genome shotgun (WGS) entry which is preliminary data.</text>
</comment>
<feature type="non-terminal residue" evidence="2">
    <location>
        <position position="1"/>
    </location>
</feature>
<gene>
    <name evidence="2" type="ORF">Q4528_13975</name>
</gene>
<feature type="non-terminal residue" evidence="2">
    <location>
        <position position="90"/>
    </location>
</feature>
<dbReference type="Proteomes" id="UP001170310">
    <property type="component" value="Unassembled WGS sequence"/>
</dbReference>
<name>A0AAW7YV78_9STAP</name>
<accession>A0AAW7YV78</accession>
<protein>
    <submittedName>
        <fullName evidence="2">DnaA/Hda family protein</fullName>
    </submittedName>
</protein>
<proteinExistence type="predicted"/>
<dbReference type="Pfam" id="PF00308">
    <property type="entry name" value="Bac_DnaA"/>
    <property type="match status" value="1"/>
</dbReference>
<dbReference type="InterPro" id="IPR013317">
    <property type="entry name" value="DnaA_dom"/>
</dbReference>
<evidence type="ECO:0000313" key="2">
    <source>
        <dbReference type="EMBL" id="MDO6575219.1"/>
    </source>
</evidence>
<reference evidence="2" key="1">
    <citation type="submission" date="2023-07" db="EMBL/GenBank/DDBJ databases">
        <title>Genome content predicts the carbon catabolic preferences of heterotrophic bacteria.</title>
        <authorList>
            <person name="Gralka M."/>
        </authorList>
    </citation>
    <scope>NUCLEOTIDE SEQUENCE</scope>
    <source>
        <strain evidence="2">E2R20</strain>
    </source>
</reference>